<sequence length="542" mass="61725">MARSQSSMLLFLAVILATLANIFAFTSNAGSFPHHQRAALRQQHTSLQMSIKDIEGVGKIVCTGLVDEQHADNFMLELLHQQKKWKPIKIVSPDMEKEKKLFLTRNARYSGVLDSLEFEEKDTSSLEGIKAALGGADAWIAMNAPKEKLSEYADAAISSGMKRVIIVSKYGREEADAVGEAAVAQKMEAAGLGFTLLRVDGVVEGEEGGEYQLLMPVQTPLEEGFVSPVRRGNLNRVVAEALTMPVAEGSVRSLTGPDIIGGDWLKMTREQQTERRKEVADYFTGKFSYFYMKAADFRKNKMPEKVKQWREKKEGPSKAQLSEEEARLKSMAEFFQMRWEANLEERQDREQLLAEGMAHDVYKPVFREKKTDMGQQEFSEKFGQLPEFAAAAKEIREFCDESFFLYTMKVALKMTPAEYEEKFGALSWKLEDWESLMEQEWDEGDLGRWNKENAFPAYVHFPKIITKERVDEVVRAALERDPALGRSDKPSGYHAFKDFEEQMMAGYDREMQEKEMALMDARLKIAEQIKQDNKKKGGWRGV</sequence>
<gene>
    <name evidence="2" type="ORF">HAKA00212_LOCUS4630</name>
</gene>
<dbReference type="AlphaFoldDB" id="A0A6S9G860"/>
<dbReference type="SUPFAM" id="SSF51735">
    <property type="entry name" value="NAD(P)-binding Rossmann-fold domains"/>
    <property type="match status" value="1"/>
</dbReference>
<feature type="signal peptide" evidence="1">
    <location>
        <begin position="1"/>
        <end position="24"/>
    </location>
</feature>
<dbReference type="Gene3D" id="3.40.50.720">
    <property type="entry name" value="NAD(P)-binding Rossmann-like Domain"/>
    <property type="match status" value="1"/>
</dbReference>
<evidence type="ECO:0000256" key="1">
    <source>
        <dbReference type="SAM" id="SignalP"/>
    </source>
</evidence>
<evidence type="ECO:0000313" key="2">
    <source>
        <dbReference type="EMBL" id="CAE0625959.1"/>
    </source>
</evidence>
<feature type="chain" id="PRO_5030159565" description="NAD(P)-binding domain-containing protein" evidence="1">
    <location>
        <begin position="25"/>
        <end position="542"/>
    </location>
</feature>
<accession>A0A6S9G860</accession>
<name>A0A6S9G860_HETAK</name>
<proteinExistence type="predicted"/>
<protein>
    <recommendedName>
        <fullName evidence="3">NAD(P)-binding domain-containing protein</fullName>
    </recommendedName>
</protein>
<dbReference type="InterPro" id="IPR036291">
    <property type="entry name" value="NAD(P)-bd_dom_sf"/>
</dbReference>
<organism evidence="2">
    <name type="scientific">Heterosigma akashiwo</name>
    <name type="common">Chromophytic alga</name>
    <name type="synonym">Heterosigma carterae</name>
    <dbReference type="NCBI Taxonomy" id="2829"/>
    <lineage>
        <taxon>Eukaryota</taxon>
        <taxon>Sar</taxon>
        <taxon>Stramenopiles</taxon>
        <taxon>Ochrophyta</taxon>
        <taxon>Raphidophyceae</taxon>
        <taxon>Chattonellales</taxon>
        <taxon>Chattonellaceae</taxon>
        <taxon>Heterosigma</taxon>
    </lineage>
</organism>
<reference evidence="2" key="1">
    <citation type="submission" date="2021-01" db="EMBL/GenBank/DDBJ databases">
        <authorList>
            <person name="Corre E."/>
            <person name="Pelletier E."/>
            <person name="Niang G."/>
            <person name="Scheremetjew M."/>
            <person name="Finn R."/>
            <person name="Kale V."/>
            <person name="Holt S."/>
            <person name="Cochrane G."/>
            <person name="Meng A."/>
            <person name="Brown T."/>
            <person name="Cohen L."/>
        </authorList>
    </citation>
    <scope>NUCLEOTIDE SEQUENCE</scope>
    <source>
        <strain evidence="2">CCMP3107</strain>
    </source>
</reference>
<evidence type="ECO:0008006" key="3">
    <source>
        <dbReference type="Google" id="ProtNLM"/>
    </source>
</evidence>
<dbReference type="EMBL" id="HBIU01010768">
    <property type="protein sequence ID" value="CAE0625959.1"/>
    <property type="molecule type" value="Transcribed_RNA"/>
</dbReference>
<keyword evidence="1" id="KW-0732">Signal</keyword>